<reference evidence="2 3" key="1">
    <citation type="submission" date="2016-08" db="EMBL/GenBank/DDBJ databases">
        <authorList>
            <person name="Seilhamer J.J."/>
        </authorList>
    </citation>
    <scope>NUCLEOTIDE SEQUENCE [LARGE SCALE GENOMIC DNA]</scope>
    <source>
        <strain evidence="2">M3/6</strain>
    </source>
</reference>
<dbReference type="Pfam" id="PF01026">
    <property type="entry name" value="TatD_DNase"/>
    <property type="match status" value="1"/>
</dbReference>
<dbReference type="KEGG" id="psac:PSM36_2665"/>
<dbReference type="RefSeq" id="WP_076931308.1">
    <property type="nucleotide sequence ID" value="NZ_LT605205.1"/>
</dbReference>
<protein>
    <submittedName>
        <fullName evidence="2">Tat protein secretion</fullName>
    </submittedName>
</protein>
<name>A0A1R3T143_9BACT</name>
<dbReference type="Gene3D" id="3.20.20.140">
    <property type="entry name" value="Metal-dependent hydrolases"/>
    <property type="match status" value="1"/>
</dbReference>
<feature type="binding site" evidence="1">
    <location>
        <position position="77"/>
    </location>
    <ligand>
        <name>a divalent metal cation</name>
        <dbReference type="ChEBI" id="CHEBI:60240"/>
        <label>1</label>
    </ligand>
</feature>
<feature type="binding site" evidence="1">
    <location>
        <position position="136"/>
    </location>
    <ligand>
        <name>a divalent metal cation</name>
        <dbReference type="ChEBI" id="CHEBI:60240"/>
        <label>2</label>
    </ligand>
</feature>
<evidence type="ECO:0000313" key="2">
    <source>
        <dbReference type="EMBL" id="SCD21461.1"/>
    </source>
</evidence>
<evidence type="ECO:0000256" key="1">
    <source>
        <dbReference type="PIRSR" id="PIRSR005902-1"/>
    </source>
</evidence>
<dbReference type="PANTHER" id="PTHR46124">
    <property type="entry name" value="D-AMINOACYL-TRNA DEACYLASE"/>
    <property type="match status" value="1"/>
</dbReference>
<proteinExistence type="predicted"/>
<dbReference type="Proteomes" id="UP000187464">
    <property type="component" value="Chromosome I"/>
</dbReference>
<dbReference type="EMBL" id="LT605205">
    <property type="protein sequence ID" value="SCD21461.1"/>
    <property type="molecule type" value="Genomic_DNA"/>
</dbReference>
<dbReference type="AlphaFoldDB" id="A0A1R3T143"/>
<dbReference type="PANTHER" id="PTHR46124:SF3">
    <property type="entry name" value="HYDROLASE"/>
    <property type="match status" value="1"/>
</dbReference>
<dbReference type="STRING" id="1642647.PSM36_2665"/>
<dbReference type="GO" id="GO:0016788">
    <property type="term" value="F:hydrolase activity, acting on ester bonds"/>
    <property type="evidence" value="ECO:0007669"/>
    <property type="project" value="InterPro"/>
</dbReference>
<gene>
    <name evidence="2" type="ORF">PSM36_2665</name>
</gene>
<dbReference type="GO" id="GO:0046872">
    <property type="term" value="F:metal ion binding"/>
    <property type="evidence" value="ECO:0007669"/>
    <property type="project" value="UniProtKB-KW"/>
</dbReference>
<organism evidence="2 3">
    <name type="scientific">Proteiniphilum saccharofermentans</name>
    <dbReference type="NCBI Taxonomy" id="1642647"/>
    <lineage>
        <taxon>Bacteria</taxon>
        <taxon>Pseudomonadati</taxon>
        <taxon>Bacteroidota</taxon>
        <taxon>Bacteroidia</taxon>
        <taxon>Bacteroidales</taxon>
        <taxon>Dysgonomonadaceae</taxon>
        <taxon>Proteiniphilum</taxon>
    </lineage>
</organism>
<accession>A0A1R3T143</accession>
<feature type="binding site" evidence="1">
    <location>
        <position position="179"/>
    </location>
    <ligand>
        <name>a divalent metal cation</name>
        <dbReference type="ChEBI" id="CHEBI:60240"/>
        <label>1</label>
    </ligand>
</feature>
<keyword evidence="3" id="KW-1185">Reference proteome</keyword>
<feature type="binding site" evidence="1">
    <location>
        <position position="112"/>
    </location>
    <ligand>
        <name>a divalent metal cation</name>
        <dbReference type="ChEBI" id="CHEBI:60240"/>
        <label>2</label>
    </ligand>
</feature>
<keyword evidence="1" id="KW-0479">Metal-binding</keyword>
<dbReference type="SUPFAM" id="SSF51556">
    <property type="entry name" value="Metallo-dependent hydrolases"/>
    <property type="match status" value="1"/>
</dbReference>
<sequence>MEFYDVHTHQIFIEDSDDPYHSCIFDVYPLEFEVAKESYSRHAFSCGIHPWYSEESENQMAYLYEIASNSRIIAIGETGLDRLKGPSFDLQIPVFKKHIELSEKLSKPVIIHCVKAWEEVIQVRREVKPTQPWIIHGYRSKPELTQRLVKEGFLFSIGDNINVDSMQLIPLDSLFCETDEGEMSIRQVYLQTSRALNMNIEEFADRVAANVRRIFPTLQPPKSYYPDEEEEEG</sequence>
<evidence type="ECO:0000313" key="3">
    <source>
        <dbReference type="Proteomes" id="UP000187464"/>
    </source>
</evidence>
<dbReference type="GO" id="GO:0005829">
    <property type="term" value="C:cytosol"/>
    <property type="evidence" value="ECO:0007669"/>
    <property type="project" value="TreeGrafter"/>
</dbReference>
<dbReference type="InterPro" id="IPR001130">
    <property type="entry name" value="TatD-like"/>
</dbReference>
<dbReference type="InterPro" id="IPR032466">
    <property type="entry name" value="Metal_Hydrolase"/>
</dbReference>